<accession>A0A8C5HDM1</accession>
<dbReference type="Ensembl" id="ENSGWIT00000046894.1">
    <property type="protein sequence ID" value="ENSGWIP00000043242.1"/>
    <property type="gene ID" value="ENSGWIG00000021621.1"/>
</dbReference>
<evidence type="ECO:0000256" key="1">
    <source>
        <dbReference type="ARBA" id="ARBA00022999"/>
    </source>
</evidence>
<dbReference type="Gene3D" id="3.30.505.10">
    <property type="entry name" value="SH2 domain"/>
    <property type="match status" value="1"/>
</dbReference>
<dbReference type="InterPro" id="IPR000980">
    <property type="entry name" value="SH2"/>
</dbReference>
<keyword evidence="3" id="KW-0472">Membrane</keyword>
<sequence>METVVYGELALVPFHRFDFNSKCSTFITILCFEFILEISTLFSSFRLSSRKLFSPSKMALIRFSTFSLNFSLFFFFSFLIRSAHTQVPHEWPQTKKASNKHNFPPVQKPPQTYSTEGWYVGVCNRIDAEHALHLVNKDGAFLVRDSTINTIAEPLVLAVYHDKKVYNVKIRYIERTCTFALGKGRGPNVMFHSVEEMIRFHTISPLPLTNGRYATGSKNCVLTYPVTKGDVDKLLQ</sequence>
<keyword evidence="1 2" id="KW-0727">SH2 domain</keyword>
<dbReference type="FunFam" id="3.30.505.10:FF:000016">
    <property type="entry name" value="B-cell linker protein isoform 2"/>
    <property type="match status" value="1"/>
</dbReference>
<protein>
    <recommendedName>
        <fullName evidence="4">SH2 domain-containing protein</fullName>
    </recommendedName>
</protein>
<keyword evidence="6" id="KW-1185">Reference proteome</keyword>
<dbReference type="SUPFAM" id="SSF55550">
    <property type="entry name" value="SH2 domain"/>
    <property type="match status" value="1"/>
</dbReference>
<dbReference type="Proteomes" id="UP000694680">
    <property type="component" value="Chromosome 10"/>
</dbReference>
<name>A0A8C5HDM1_GOUWI</name>
<reference evidence="5" key="2">
    <citation type="submission" date="2025-08" db="UniProtKB">
        <authorList>
            <consortium name="Ensembl"/>
        </authorList>
    </citation>
    <scope>IDENTIFICATION</scope>
</reference>
<dbReference type="SMART" id="SM00252">
    <property type="entry name" value="SH2"/>
    <property type="match status" value="1"/>
</dbReference>
<evidence type="ECO:0000256" key="3">
    <source>
        <dbReference type="SAM" id="Phobius"/>
    </source>
</evidence>
<reference evidence="5" key="1">
    <citation type="submission" date="2020-06" db="EMBL/GenBank/DDBJ databases">
        <authorList>
            <consortium name="Wellcome Sanger Institute Data Sharing"/>
        </authorList>
    </citation>
    <scope>NUCLEOTIDE SEQUENCE [LARGE SCALE GENOMIC DNA]</scope>
</reference>
<evidence type="ECO:0000313" key="5">
    <source>
        <dbReference type="Ensembl" id="ENSGWIP00000043242.1"/>
    </source>
</evidence>
<keyword evidence="3" id="KW-1133">Transmembrane helix</keyword>
<dbReference type="GO" id="GO:0035556">
    <property type="term" value="P:intracellular signal transduction"/>
    <property type="evidence" value="ECO:0007669"/>
    <property type="project" value="TreeGrafter"/>
</dbReference>
<keyword evidence="3" id="KW-0812">Transmembrane</keyword>
<dbReference type="PROSITE" id="PS50001">
    <property type="entry name" value="SH2"/>
    <property type="match status" value="1"/>
</dbReference>
<dbReference type="Pfam" id="PF00017">
    <property type="entry name" value="SH2"/>
    <property type="match status" value="1"/>
</dbReference>
<dbReference type="InterPro" id="IPR051751">
    <property type="entry name" value="Immunoreceptor_sig_adapters"/>
</dbReference>
<organism evidence="5 6">
    <name type="scientific">Gouania willdenowi</name>
    <name type="common">Blunt-snouted clingfish</name>
    <name type="synonym">Lepadogaster willdenowi</name>
    <dbReference type="NCBI Taxonomy" id="441366"/>
    <lineage>
        <taxon>Eukaryota</taxon>
        <taxon>Metazoa</taxon>
        <taxon>Chordata</taxon>
        <taxon>Craniata</taxon>
        <taxon>Vertebrata</taxon>
        <taxon>Euteleostomi</taxon>
        <taxon>Actinopterygii</taxon>
        <taxon>Neopterygii</taxon>
        <taxon>Teleostei</taxon>
        <taxon>Neoteleostei</taxon>
        <taxon>Acanthomorphata</taxon>
        <taxon>Ovalentaria</taxon>
        <taxon>Blenniimorphae</taxon>
        <taxon>Blenniiformes</taxon>
        <taxon>Gobiesocoidei</taxon>
        <taxon>Gobiesocidae</taxon>
        <taxon>Gobiesocinae</taxon>
        <taxon>Gouania</taxon>
    </lineage>
</organism>
<evidence type="ECO:0000313" key="6">
    <source>
        <dbReference type="Proteomes" id="UP000694680"/>
    </source>
</evidence>
<reference evidence="5" key="3">
    <citation type="submission" date="2025-09" db="UniProtKB">
        <authorList>
            <consortium name="Ensembl"/>
        </authorList>
    </citation>
    <scope>IDENTIFICATION</scope>
</reference>
<feature type="domain" description="SH2" evidence="4">
    <location>
        <begin position="118"/>
        <end position="226"/>
    </location>
</feature>
<dbReference type="InterPro" id="IPR036860">
    <property type="entry name" value="SH2_dom_sf"/>
</dbReference>
<dbReference type="AlphaFoldDB" id="A0A8C5HDM1"/>
<feature type="transmembrane region" description="Helical" evidence="3">
    <location>
        <begin position="59"/>
        <end position="80"/>
    </location>
</feature>
<proteinExistence type="predicted"/>
<evidence type="ECO:0000256" key="2">
    <source>
        <dbReference type="PROSITE-ProRule" id="PRU00191"/>
    </source>
</evidence>
<dbReference type="GO" id="GO:0007169">
    <property type="term" value="P:cell surface receptor protein tyrosine kinase signaling pathway"/>
    <property type="evidence" value="ECO:0007669"/>
    <property type="project" value="TreeGrafter"/>
</dbReference>
<dbReference type="GO" id="GO:0005737">
    <property type="term" value="C:cytoplasm"/>
    <property type="evidence" value="ECO:0007669"/>
    <property type="project" value="UniProtKB-ARBA"/>
</dbReference>
<dbReference type="PANTHER" id="PTHR14098:SF2">
    <property type="entry name" value="CYTOKINE-DEPENDENT HEMATOPOIETIC CELL LINKER"/>
    <property type="match status" value="1"/>
</dbReference>
<feature type="transmembrane region" description="Helical" evidence="3">
    <location>
        <begin position="26"/>
        <end position="47"/>
    </location>
</feature>
<dbReference type="PANTHER" id="PTHR14098">
    <property type="entry name" value="SH2 DOMAIN CONTAINING PROTEIN"/>
    <property type="match status" value="1"/>
</dbReference>
<evidence type="ECO:0000259" key="4">
    <source>
        <dbReference type="PROSITE" id="PS50001"/>
    </source>
</evidence>